<dbReference type="InterPro" id="IPR008271">
    <property type="entry name" value="Ser/Thr_kinase_AS"/>
</dbReference>
<name>A0A843W8K6_COLES</name>
<keyword evidence="2" id="KW-1185">Reference proteome</keyword>
<gene>
    <name evidence="1" type="ORF">Taro_036512</name>
</gene>
<dbReference type="SUPFAM" id="SSF56112">
    <property type="entry name" value="Protein kinase-like (PK-like)"/>
    <property type="match status" value="1"/>
</dbReference>
<protein>
    <submittedName>
        <fullName evidence="1">Uncharacterized protein</fullName>
    </submittedName>
</protein>
<comment type="caution">
    <text evidence="1">The sequence shown here is derived from an EMBL/GenBank/DDBJ whole genome shotgun (WGS) entry which is preliminary data.</text>
</comment>
<accession>A0A843W8K6</accession>
<dbReference type="OrthoDB" id="4062651at2759"/>
<evidence type="ECO:0000313" key="2">
    <source>
        <dbReference type="Proteomes" id="UP000652761"/>
    </source>
</evidence>
<reference evidence="1" key="1">
    <citation type="submission" date="2017-07" db="EMBL/GenBank/DDBJ databases">
        <title>Taro Niue Genome Assembly and Annotation.</title>
        <authorList>
            <person name="Atibalentja N."/>
            <person name="Keating K."/>
            <person name="Fields C.J."/>
        </authorList>
    </citation>
    <scope>NUCLEOTIDE SEQUENCE</scope>
    <source>
        <strain evidence="1">Niue_2</strain>
        <tissue evidence="1">Leaf</tissue>
    </source>
</reference>
<dbReference type="EMBL" id="NMUH01003087">
    <property type="protein sequence ID" value="MQM03717.1"/>
    <property type="molecule type" value="Genomic_DNA"/>
</dbReference>
<dbReference type="AlphaFoldDB" id="A0A843W8K6"/>
<sequence>MHRFLEKSQTTQFIELKNPADPTRSVELNWGKPFSIIKGTTILANGLLYLRQHSRICVIYRDLKIRNILTVSSQLNLMCSSKIYRKTKSCGINIPALLHRFHGG</sequence>
<dbReference type="PROSITE" id="PS00108">
    <property type="entry name" value="PROTEIN_KINASE_ST"/>
    <property type="match status" value="1"/>
</dbReference>
<dbReference type="GO" id="GO:0004672">
    <property type="term" value="F:protein kinase activity"/>
    <property type="evidence" value="ECO:0007669"/>
    <property type="project" value="InterPro"/>
</dbReference>
<proteinExistence type="predicted"/>
<dbReference type="InterPro" id="IPR011009">
    <property type="entry name" value="Kinase-like_dom_sf"/>
</dbReference>
<evidence type="ECO:0000313" key="1">
    <source>
        <dbReference type="EMBL" id="MQM03717.1"/>
    </source>
</evidence>
<organism evidence="1 2">
    <name type="scientific">Colocasia esculenta</name>
    <name type="common">Wild taro</name>
    <name type="synonym">Arum esculentum</name>
    <dbReference type="NCBI Taxonomy" id="4460"/>
    <lineage>
        <taxon>Eukaryota</taxon>
        <taxon>Viridiplantae</taxon>
        <taxon>Streptophyta</taxon>
        <taxon>Embryophyta</taxon>
        <taxon>Tracheophyta</taxon>
        <taxon>Spermatophyta</taxon>
        <taxon>Magnoliopsida</taxon>
        <taxon>Liliopsida</taxon>
        <taxon>Araceae</taxon>
        <taxon>Aroideae</taxon>
        <taxon>Colocasieae</taxon>
        <taxon>Colocasia</taxon>
    </lineage>
</organism>
<dbReference type="Proteomes" id="UP000652761">
    <property type="component" value="Unassembled WGS sequence"/>
</dbReference>